<dbReference type="AlphaFoldDB" id="A0A4X1VAL0"/>
<proteinExistence type="predicted"/>
<reference evidence="2" key="2">
    <citation type="submission" date="2025-08" db="UniProtKB">
        <authorList>
            <consortium name="Ensembl"/>
        </authorList>
    </citation>
    <scope>IDENTIFICATION</scope>
</reference>
<accession>A0A4X1VAL0</accession>
<feature type="compositionally biased region" description="Basic and acidic residues" evidence="1">
    <location>
        <begin position="96"/>
        <end position="107"/>
    </location>
</feature>
<evidence type="ECO:0000256" key="1">
    <source>
        <dbReference type="SAM" id="MobiDB-lite"/>
    </source>
</evidence>
<dbReference type="Ensembl" id="ENSSSCT00070045824.1">
    <property type="protein sequence ID" value="ENSSSCP00070038626.1"/>
    <property type="gene ID" value="ENSSSCG00070023027.1"/>
</dbReference>
<sequence length="124" mass="13787">SSAHRRGCGSVLPVLRILRFWVSDSKWEVRAVWQKAQPGAARSEASGCLVVGTLRGRRWTAGTRKPGGRPWEGARPGGDENAGRTCAHALRPLLRSQDRRRSPETRRPPLLSRPRFRMALLSPA</sequence>
<name>A0A4X1VAL0_PIG</name>
<evidence type="ECO:0000313" key="2">
    <source>
        <dbReference type="Ensembl" id="ENSSSCP00070038626.1"/>
    </source>
</evidence>
<organism evidence="2 3">
    <name type="scientific">Sus scrofa</name>
    <name type="common">Pig</name>
    <dbReference type="NCBI Taxonomy" id="9823"/>
    <lineage>
        <taxon>Eukaryota</taxon>
        <taxon>Metazoa</taxon>
        <taxon>Chordata</taxon>
        <taxon>Craniata</taxon>
        <taxon>Vertebrata</taxon>
        <taxon>Euteleostomi</taxon>
        <taxon>Mammalia</taxon>
        <taxon>Eutheria</taxon>
        <taxon>Laurasiatheria</taxon>
        <taxon>Artiodactyla</taxon>
        <taxon>Suina</taxon>
        <taxon>Suidae</taxon>
        <taxon>Sus</taxon>
    </lineage>
</organism>
<protein>
    <submittedName>
        <fullName evidence="2">Uncharacterized protein</fullName>
    </submittedName>
</protein>
<evidence type="ECO:0000313" key="3">
    <source>
        <dbReference type="Proteomes" id="UP000314985"/>
    </source>
</evidence>
<feature type="region of interest" description="Disordered" evidence="1">
    <location>
        <begin position="59"/>
        <end position="112"/>
    </location>
</feature>
<reference evidence="2 3" key="1">
    <citation type="submission" date="2017-08" db="EMBL/GenBank/DDBJ databases">
        <title>USMARCv1.0.</title>
        <authorList>
            <person name="Hannum G.I."/>
            <person name="Koren S."/>
            <person name="Schroeder S.G."/>
            <person name="Chin S.C."/>
            <person name="Nonneman D.J."/>
            <person name="Becker S.A."/>
            <person name="Rosen B.D."/>
            <person name="Bickhart D.M."/>
            <person name="Putnam N.H."/>
            <person name="Green R.E."/>
            <person name="Tuggle C.K."/>
            <person name="Liu H."/>
            <person name="Rohrer G.A."/>
            <person name="Warr A."/>
            <person name="Hall R."/>
            <person name="Kim K."/>
            <person name="Hume D.A."/>
            <person name="Talbot R."/>
            <person name="Chow W."/>
            <person name="Howe K."/>
            <person name="Schwartz A.S."/>
            <person name="Watson M."/>
            <person name="Archibald A.L."/>
            <person name="Phillippy A.M."/>
            <person name="Smith T.P.L."/>
        </authorList>
    </citation>
    <scope>NUCLEOTIDE SEQUENCE [LARGE SCALE GENOMIC DNA]</scope>
</reference>
<dbReference type="Proteomes" id="UP000314985">
    <property type="component" value="Chromosome 14"/>
</dbReference>